<evidence type="ECO:0000256" key="1">
    <source>
        <dbReference type="RuleBase" id="RU365006"/>
    </source>
</evidence>
<keyword evidence="1" id="KW-0539">Nucleus</keyword>
<keyword evidence="1" id="KW-0694">RNA-binding</keyword>
<dbReference type="Gene3D" id="3.60.15.10">
    <property type="entry name" value="Ribonuclease Z/Hydroxyacylglutathione hydrolase-like"/>
    <property type="match status" value="1"/>
</dbReference>
<dbReference type="Proteomes" id="UP000676336">
    <property type="component" value="Unassembled WGS sequence"/>
</dbReference>
<evidence type="ECO:0000313" key="3">
    <source>
        <dbReference type="EMBL" id="CAF4537742.1"/>
    </source>
</evidence>
<dbReference type="InterPro" id="IPR027075">
    <property type="entry name" value="CPSF2"/>
</dbReference>
<proteinExistence type="inferred from homology"/>
<keyword evidence="1" id="KW-0507">mRNA processing</keyword>
<evidence type="ECO:0000259" key="2">
    <source>
        <dbReference type="Pfam" id="PF16661"/>
    </source>
</evidence>
<protein>
    <recommendedName>
        <fullName evidence="1">Cleavage and polyadenylation specificity factor subunit 2</fullName>
    </recommendedName>
    <alternativeName>
        <fullName evidence="1">Cleavage and polyadenylation specificity factor 100 kDa subunit</fullName>
    </alternativeName>
</protein>
<name>A0A820Y1I9_9BILA</name>
<dbReference type="PANTHER" id="PTHR45922:SF1">
    <property type="entry name" value="CLEAVAGE AND POLYADENYLATION SPECIFICITY FACTOR SUBUNIT 2"/>
    <property type="match status" value="1"/>
</dbReference>
<gene>
    <name evidence="3" type="ORF">OVN521_LOCUS42614</name>
    <name evidence="4" type="ORF">SMN809_LOCUS81167</name>
</gene>
<comment type="caution">
    <text evidence="3">The sequence shown here is derived from an EMBL/GenBank/DDBJ whole genome shotgun (WGS) entry which is preliminary data.</text>
</comment>
<sequence>MASILKLQVITGAYNEGALAYLLQTDDFRFLLDCGWDENFSPEIIEEYKRHIKSIDAVLITYPDIYHLGALPYLVGHCGLKCPVYATIPVYKMGQMFM</sequence>
<dbReference type="InterPro" id="IPR036866">
    <property type="entry name" value="RibonucZ/Hydroxyglut_hydro"/>
</dbReference>
<dbReference type="GO" id="GO:0003723">
    <property type="term" value="F:RNA binding"/>
    <property type="evidence" value="ECO:0007669"/>
    <property type="project" value="UniProtKB-KW"/>
</dbReference>
<dbReference type="Proteomes" id="UP000663866">
    <property type="component" value="Unassembled WGS sequence"/>
</dbReference>
<dbReference type="SUPFAM" id="SSF56281">
    <property type="entry name" value="Metallo-hydrolase/oxidoreductase"/>
    <property type="match status" value="1"/>
</dbReference>
<keyword evidence="5" id="KW-1185">Reference proteome</keyword>
<evidence type="ECO:0000313" key="5">
    <source>
        <dbReference type="Proteomes" id="UP000663866"/>
    </source>
</evidence>
<comment type="subcellular location">
    <subcellularLocation>
        <location evidence="1">Nucleus</location>
    </subcellularLocation>
</comment>
<reference evidence="3" key="1">
    <citation type="submission" date="2021-02" db="EMBL/GenBank/DDBJ databases">
        <authorList>
            <person name="Nowell W R."/>
        </authorList>
    </citation>
    <scope>NUCLEOTIDE SEQUENCE</scope>
</reference>
<accession>A0A820Y1I9</accession>
<feature type="non-terminal residue" evidence="3">
    <location>
        <position position="98"/>
    </location>
</feature>
<dbReference type="GO" id="GO:0005847">
    <property type="term" value="C:mRNA cleavage and polyadenylation specificity factor complex"/>
    <property type="evidence" value="ECO:0007669"/>
    <property type="project" value="InterPro"/>
</dbReference>
<dbReference type="PANTHER" id="PTHR45922">
    <property type="entry name" value="CLEAVAGE AND POLYADENYLATION SPECIFICITY FACTOR SUBUNIT 2"/>
    <property type="match status" value="1"/>
</dbReference>
<dbReference type="InterPro" id="IPR001279">
    <property type="entry name" value="Metallo-B-lactamas"/>
</dbReference>
<feature type="domain" description="Metallo-beta-lactamase" evidence="2">
    <location>
        <begin position="22"/>
        <end position="98"/>
    </location>
</feature>
<comment type="similarity">
    <text evidence="1">Belongs to the metallo-beta-lactamase superfamily. RNA-metabolizing metallo-beta-lactamase-like family. CPSF2/YSH1 subfamily.</text>
</comment>
<dbReference type="GO" id="GO:0006398">
    <property type="term" value="P:mRNA 3'-end processing by stem-loop binding and cleavage"/>
    <property type="evidence" value="ECO:0007669"/>
    <property type="project" value="InterPro"/>
</dbReference>
<dbReference type="AlphaFoldDB" id="A0A820Y1I9"/>
<dbReference type="Pfam" id="PF16661">
    <property type="entry name" value="Lactamase_B_6"/>
    <property type="match status" value="1"/>
</dbReference>
<dbReference type="EMBL" id="CAJOBI010347482">
    <property type="protein sequence ID" value="CAF5218900.1"/>
    <property type="molecule type" value="Genomic_DNA"/>
</dbReference>
<evidence type="ECO:0000313" key="4">
    <source>
        <dbReference type="EMBL" id="CAF5218900.1"/>
    </source>
</evidence>
<dbReference type="EMBL" id="CAJOBG010058918">
    <property type="protein sequence ID" value="CAF4537742.1"/>
    <property type="molecule type" value="Genomic_DNA"/>
</dbReference>
<organism evidence="3 5">
    <name type="scientific">Rotaria magnacalcarata</name>
    <dbReference type="NCBI Taxonomy" id="392030"/>
    <lineage>
        <taxon>Eukaryota</taxon>
        <taxon>Metazoa</taxon>
        <taxon>Spiralia</taxon>
        <taxon>Gnathifera</taxon>
        <taxon>Rotifera</taxon>
        <taxon>Eurotatoria</taxon>
        <taxon>Bdelloidea</taxon>
        <taxon>Philodinida</taxon>
        <taxon>Philodinidae</taxon>
        <taxon>Rotaria</taxon>
    </lineage>
</organism>